<dbReference type="AlphaFoldDB" id="A0A4Q0Y019"/>
<feature type="transmembrane region" description="Helical" evidence="10">
    <location>
        <begin position="138"/>
        <end position="163"/>
    </location>
</feature>
<keyword evidence="8 10" id="KW-0472">Membrane</keyword>
<dbReference type="GO" id="GO:0042941">
    <property type="term" value="P:D-alanine transmembrane transport"/>
    <property type="evidence" value="ECO:0007669"/>
    <property type="project" value="TreeGrafter"/>
</dbReference>
<dbReference type="EMBL" id="PDKO01000004">
    <property type="protein sequence ID" value="RXJ63340.1"/>
    <property type="molecule type" value="Genomic_DNA"/>
</dbReference>
<feature type="transmembrane region" description="Helical" evidence="10">
    <location>
        <begin position="230"/>
        <end position="259"/>
    </location>
</feature>
<evidence type="ECO:0000256" key="1">
    <source>
        <dbReference type="ARBA" id="ARBA00004651"/>
    </source>
</evidence>
<evidence type="ECO:0000256" key="10">
    <source>
        <dbReference type="SAM" id="Phobius"/>
    </source>
</evidence>
<dbReference type="PANTHER" id="PTHR11795">
    <property type="entry name" value="BRANCHED-CHAIN AMINO ACID TRANSPORT SYSTEM PERMEASE PROTEIN LIVH"/>
    <property type="match status" value="1"/>
</dbReference>
<evidence type="ECO:0000256" key="9">
    <source>
        <dbReference type="ARBA" id="ARBA00037998"/>
    </source>
</evidence>
<dbReference type="GO" id="GO:0015808">
    <property type="term" value="P:L-alanine transport"/>
    <property type="evidence" value="ECO:0007669"/>
    <property type="project" value="TreeGrafter"/>
</dbReference>
<dbReference type="STRING" id="877500.GCA_000935065_00483"/>
<feature type="transmembrane region" description="Helical" evidence="10">
    <location>
        <begin position="271"/>
        <end position="290"/>
    </location>
</feature>
<keyword evidence="3" id="KW-1003">Cell membrane</keyword>
<accession>A0A4Q0Y019</accession>
<dbReference type="Pfam" id="PF02653">
    <property type="entry name" value="BPD_transp_2"/>
    <property type="match status" value="1"/>
</dbReference>
<evidence type="ECO:0000256" key="7">
    <source>
        <dbReference type="ARBA" id="ARBA00022989"/>
    </source>
</evidence>
<evidence type="ECO:0000256" key="4">
    <source>
        <dbReference type="ARBA" id="ARBA00022519"/>
    </source>
</evidence>
<feature type="transmembrane region" description="Helical" evidence="10">
    <location>
        <begin position="184"/>
        <end position="210"/>
    </location>
</feature>
<evidence type="ECO:0000256" key="5">
    <source>
        <dbReference type="ARBA" id="ARBA00022692"/>
    </source>
</evidence>
<comment type="similarity">
    <text evidence="9">Belongs to the binding-protein-dependent transport system permease family. LivHM subfamily.</text>
</comment>
<comment type="subcellular location">
    <subcellularLocation>
        <location evidence="1">Cell membrane</location>
        <topology evidence="1">Multi-pass membrane protein</topology>
    </subcellularLocation>
</comment>
<dbReference type="GO" id="GO:0005304">
    <property type="term" value="F:L-valine transmembrane transporter activity"/>
    <property type="evidence" value="ECO:0007669"/>
    <property type="project" value="TreeGrafter"/>
</dbReference>
<keyword evidence="6" id="KW-0029">Amino-acid transport</keyword>
<dbReference type="GO" id="GO:0015188">
    <property type="term" value="F:L-isoleucine transmembrane transporter activity"/>
    <property type="evidence" value="ECO:0007669"/>
    <property type="project" value="TreeGrafter"/>
</dbReference>
<protein>
    <submittedName>
        <fullName evidence="11">Branched-chain amino acid ABC transporter permease</fullName>
    </submittedName>
</protein>
<name>A0A4Q0Y019_9BACT</name>
<keyword evidence="5 10" id="KW-0812">Transmembrane</keyword>
<dbReference type="InterPro" id="IPR001851">
    <property type="entry name" value="ABC_transp_permease"/>
</dbReference>
<dbReference type="CDD" id="cd06582">
    <property type="entry name" value="TM_PBP1_LivH_like"/>
    <property type="match status" value="1"/>
</dbReference>
<evidence type="ECO:0000313" key="12">
    <source>
        <dbReference type="Proteomes" id="UP000290191"/>
    </source>
</evidence>
<keyword evidence="12" id="KW-1185">Reference proteome</keyword>
<dbReference type="GO" id="GO:0015190">
    <property type="term" value="F:L-leucine transmembrane transporter activity"/>
    <property type="evidence" value="ECO:0007669"/>
    <property type="project" value="TreeGrafter"/>
</dbReference>
<dbReference type="PANTHER" id="PTHR11795:SF371">
    <property type="entry name" value="HIGH-AFFINITY BRANCHED-CHAIN AMINO ACID TRANSPORT SYSTEM PERMEASE PROTEIN LIVH"/>
    <property type="match status" value="1"/>
</dbReference>
<gene>
    <name evidence="11" type="ORF">CRV06_06600</name>
</gene>
<sequence length="298" mass="31992">MDILTFMQQMVNGFSLGSMYALIAIGYTMVYGVLRLINFAHGDIMMVGAFLGYTFMAVFNLPFSLTILLSVVFAALLGILMDKIAYKPLREAPRISLLITAIGISFFLENAFTVFAGGVPRAFPVPSYMENIFNVAGLTFSASSITVPIVTMILLLAILYVLYKTKYGMAIRALSFDIKTVNLMGVDANMIIAIVFGLGSALAAVGGIFWAVNYPSVEPMMGVLVGLKAFAAAVVGGIGSVTGAVIGGFIIGFTEVVVITFFPELGGYKDAFAFVFLILVLLFKPTGIMGEDLEKSRF</sequence>
<dbReference type="RefSeq" id="WP_129081853.1">
    <property type="nucleotide sequence ID" value="NZ_CP041070.1"/>
</dbReference>
<feature type="transmembrane region" description="Helical" evidence="10">
    <location>
        <begin position="20"/>
        <end position="37"/>
    </location>
</feature>
<evidence type="ECO:0000256" key="6">
    <source>
        <dbReference type="ARBA" id="ARBA00022970"/>
    </source>
</evidence>
<evidence type="ECO:0000256" key="2">
    <source>
        <dbReference type="ARBA" id="ARBA00022448"/>
    </source>
</evidence>
<dbReference type="GO" id="GO:0005886">
    <property type="term" value="C:plasma membrane"/>
    <property type="evidence" value="ECO:0007669"/>
    <property type="project" value="UniProtKB-SubCell"/>
</dbReference>
<reference evidence="11 12" key="1">
    <citation type="submission" date="2017-10" db="EMBL/GenBank/DDBJ databases">
        <title>Genomics of the genus Arcobacter.</title>
        <authorList>
            <person name="Perez-Cataluna A."/>
            <person name="Figueras M.J."/>
        </authorList>
    </citation>
    <scope>NUCLEOTIDE SEQUENCE [LARGE SCALE GENOMIC DNA]</scope>
    <source>
        <strain evidence="11 12">DSM 24636</strain>
    </source>
</reference>
<keyword evidence="7 10" id="KW-1133">Transmembrane helix</keyword>
<evidence type="ECO:0000313" key="11">
    <source>
        <dbReference type="EMBL" id="RXJ63340.1"/>
    </source>
</evidence>
<evidence type="ECO:0000256" key="3">
    <source>
        <dbReference type="ARBA" id="ARBA00022475"/>
    </source>
</evidence>
<evidence type="ECO:0000256" key="8">
    <source>
        <dbReference type="ARBA" id="ARBA00023136"/>
    </source>
</evidence>
<dbReference type="GO" id="GO:0015192">
    <property type="term" value="F:L-phenylalanine transmembrane transporter activity"/>
    <property type="evidence" value="ECO:0007669"/>
    <property type="project" value="TreeGrafter"/>
</dbReference>
<organism evidence="11 12">
    <name type="scientific">Halarcobacter anaerophilus</name>
    <dbReference type="NCBI Taxonomy" id="877500"/>
    <lineage>
        <taxon>Bacteria</taxon>
        <taxon>Pseudomonadati</taxon>
        <taxon>Campylobacterota</taxon>
        <taxon>Epsilonproteobacteria</taxon>
        <taxon>Campylobacterales</taxon>
        <taxon>Arcobacteraceae</taxon>
        <taxon>Halarcobacter</taxon>
    </lineage>
</organism>
<dbReference type="OrthoDB" id="9807115at2"/>
<keyword evidence="4" id="KW-0997">Cell inner membrane</keyword>
<dbReference type="GO" id="GO:1903806">
    <property type="term" value="P:L-isoleucine import across plasma membrane"/>
    <property type="evidence" value="ECO:0007669"/>
    <property type="project" value="TreeGrafter"/>
</dbReference>
<keyword evidence="2" id="KW-0813">Transport</keyword>
<dbReference type="InterPro" id="IPR052157">
    <property type="entry name" value="BCAA_transport_permease"/>
</dbReference>
<comment type="caution">
    <text evidence="11">The sequence shown here is derived from an EMBL/GenBank/DDBJ whole genome shotgun (WGS) entry which is preliminary data.</text>
</comment>
<dbReference type="Proteomes" id="UP000290191">
    <property type="component" value="Unassembled WGS sequence"/>
</dbReference>
<feature type="transmembrane region" description="Helical" evidence="10">
    <location>
        <begin position="97"/>
        <end position="118"/>
    </location>
</feature>
<proteinExistence type="inferred from homology"/>